<dbReference type="Proteomes" id="UP000285301">
    <property type="component" value="Unassembled WGS sequence"/>
</dbReference>
<dbReference type="SUPFAM" id="SSF54556">
    <property type="entry name" value="Chitinase insertion domain"/>
    <property type="match status" value="1"/>
</dbReference>
<dbReference type="InterPro" id="IPR017853">
    <property type="entry name" value="GH"/>
</dbReference>
<dbReference type="PROSITE" id="PS51910">
    <property type="entry name" value="GH18_2"/>
    <property type="match status" value="1"/>
</dbReference>
<dbReference type="SUPFAM" id="SSF51445">
    <property type="entry name" value="(Trans)glycosidases"/>
    <property type="match status" value="1"/>
</dbReference>
<dbReference type="EMBL" id="NCKU01000155">
    <property type="protein sequence ID" value="RWS16883.1"/>
    <property type="molecule type" value="Genomic_DNA"/>
</dbReference>
<keyword evidence="5" id="KW-1185">Reference proteome</keyword>
<name>A0A3S3PPW0_9ACAR</name>
<feature type="compositionally biased region" description="Low complexity" evidence="2">
    <location>
        <begin position="260"/>
        <end position="270"/>
    </location>
</feature>
<feature type="non-terminal residue" evidence="4">
    <location>
        <position position="310"/>
    </location>
</feature>
<evidence type="ECO:0000259" key="3">
    <source>
        <dbReference type="PROSITE" id="PS51910"/>
    </source>
</evidence>
<dbReference type="GO" id="GO:0005576">
    <property type="term" value="C:extracellular region"/>
    <property type="evidence" value="ECO:0007669"/>
    <property type="project" value="TreeGrafter"/>
</dbReference>
<gene>
    <name evidence="4" type="ORF">B4U79_15981</name>
</gene>
<feature type="compositionally biased region" description="Low complexity" evidence="2">
    <location>
        <begin position="280"/>
        <end position="310"/>
    </location>
</feature>
<dbReference type="OrthoDB" id="6489371at2759"/>
<evidence type="ECO:0000256" key="1">
    <source>
        <dbReference type="ARBA" id="ARBA00023157"/>
    </source>
</evidence>
<dbReference type="GO" id="GO:0006032">
    <property type="term" value="P:chitin catabolic process"/>
    <property type="evidence" value="ECO:0007669"/>
    <property type="project" value="TreeGrafter"/>
</dbReference>
<proteinExistence type="predicted"/>
<protein>
    <submittedName>
        <fullName evidence="4">Chitinase-3-like protein 1</fullName>
    </submittedName>
</protein>
<evidence type="ECO:0000313" key="5">
    <source>
        <dbReference type="Proteomes" id="UP000285301"/>
    </source>
</evidence>
<reference evidence="4 5" key="1">
    <citation type="journal article" date="2018" name="Gigascience">
        <title>Genomes of trombidid mites reveal novel predicted allergens and laterally-transferred genes associated with secondary metabolism.</title>
        <authorList>
            <person name="Dong X."/>
            <person name="Chaisiri K."/>
            <person name="Xia D."/>
            <person name="Armstrong S.D."/>
            <person name="Fang Y."/>
            <person name="Donnelly M.J."/>
            <person name="Kadowaki T."/>
            <person name="McGarry J.W."/>
            <person name="Darby A.C."/>
            <person name="Makepeace B.L."/>
        </authorList>
    </citation>
    <scope>NUCLEOTIDE SEQUENCE [LARGE SCALE GENOMIC DNA]</scope>
    <source>
        <strain evidence="4">UoL-WK</strain>
    </source>
</reference>
<keyword evidence="1" id="KW-1015">Disulfide bond</keyword>
<dbReference type="Gene3D" id="3.20.20.80">
    <property type="entry name" value="Glycosidases"/>
    <property type="match status" value="1"/>
</dbReference>
<dbReference type="FunFam" id="3.10.50.10:FF:000001">
    <property type="entry name" value="Chitinase 3-like 1"/>
    <property type="match status" value="1"/>
</dbReference>
<dbReference type="AlphaFoldDB" id="A0A3S3PPW0"/>
<dbReference type="InterPro" id="IPR050314">
    <property type="entry name" value="Glycosyl_Hydrlase_18"/>
</dbReference>
<dbReference type="InterPro" id="IPR011583">
    <property type="entry name" value="Chitinase_II/V-like_cat"/>
</dbReference>
<dbReference type="PANTHER" id="PTHR11177:SF360">
    <property type="entry name" value="CHITINASE 4-RELATED"/>
    <property type="match status" value="1"/>
</dbReference>
<sequence>MRGKDEDKKNFLLLLKELKEEFNSNGFLLSICGAAIKETIDRGYDVPEIMNYVDWVNLVTYDYYTSFDNMTGPNSPLFGKLYDSWETFHKNVNYTIHYWLQKGAHREKLLMGLAAYGQGFNLKDPTIHGFDAPIFSKGTEGPLMDAPRAFGFNEICKKIKFETWTVIEDPYTMTAYMYKGHQWISFDNLNGISYKAVYSRYLQLAGVVVWSIDVDDFEGECNDLKNPFTLLQRVNSVFDLIDTKLPINIVDPKTSESRINSTTTSTNPLPTKQPLDNHITKSSTTTSQTSISSTISTLTSTPSTTTSTNT</sequence>
<dbReference type="GO" id="GO:0004568">
    <property type="term" value="F:chitinase activity"/>
    <property type="evidence" value="ECO:0007669"/>
    <property type="project" value="TreeGrafter"/>
</dbReference>
<dbReference type="GO" id="GO:0008061">
    <property type="term" value="F:chitin binding"/>
    <property type="evidence" value="ECO:0007669"/>
    <property type="project" value="InterPro"/>
</dbReference>
<comment type="caution">
    <text evidence="4">The sequence shown here is derived from an EMBL/GenBank/DDBJ whole genome shotgun (WGS) entry which is preliminary data.</text>
</comment>
<dbReference type="Pfam" id="PF00704">
    <property type="entry name" value="Glyco_hydro_18"/>
    <property type="match status" value="1"/>
</dbReference>
<evidence type="ECO:0000313" key="4">
    <source>
        <dbReference type="EMBL" id="RWS16883.1"/>
    </source>
</evidence>
<dbReference type="Gene3D" id="3.10.50.10">
    <property type="match status" value="1"/>
</dbReference>
<dbReference type="SMART" id="SM00636">
    <property type="entry name" value="Glyco_18"/>
    <property type="match status" value="1"/>
</dbReference>
<feature type="region of interest" description="Disordered" evidence="2">
    <location>
        <begin position="256"/>
        <end position="310"/>
    </location>
</feature>
<evidence type="ECO:0000256" key="2">
    <source>
        <dbReference type="SAM" id="MobiDB-lite"/>
    </source>
</evidence>
<dbReference type="InterPro" id="IPR001223">
    <property type="entry name" value="Glyco_hydro18_cat"/>
</dbReference>
<dbReference type="STRING" id="1965070.A0A3S3PPW0"/>
<dbReference type="InterPro" id="IPR029070">
    <property type="entry name" value="Chitinase_insertion_sf"/>
</dbReference>
<dbReference type="GO" id="GO:0005975">
    <property type="term" value="P:carbohydrate metabolic process"/>
    <property type="evidence" value="ECO:0007669"/>
    <property type="project" value="InterPro"/>
</dbReference>
<feature type="domain" description="GH18" evidence="3">
    <location>
        <begin position="1"/>
        <end position="241"/>
    </location>
</feature>
<organism evidence="4 5">
    <name type="scientific">Dinothrombium tinctorium</name>
    <dbReference type="NCBI Taxonomy" id="1965070"/>
    <lineage>
        <taxon>Eukaryota</taxon>
        <taxon>Metazoa</taxon>
        <taxon>Ecdysozoa</taxon>
        <taxon>Arthropoda</taxon>
        <taxon>Chelicerata</taxon>
        <taxon>Arachnida</taxon>
        <taxon>Acari</taxon>
        <taxon>Acariformes</taxon>
        <taxon>Trombidiformes</taxon>
        <taxon>Prostigmata</taxon>
        <taxon>Anystina</taxon>
        <taxon>Parasitengona</taxon>
        <taxon>Trombidioidea</taxon>
        <taxon>Trombidiidae</taxon>
        <taxon>Dinothrombium</taxon>
    </lineage>
</organism>
<dbReference type="PANTHER" id="PTHR11177">
    <property type="entry name" value="CHITINASE"/>
    <property type="match status" value="1"/>
</dbReference>
<accession>A0A3S3PPW0</accession>